<dbReference type="EMBL" id="BMIB01000003">
    <property type="protein sequence ID" value="GGH69162.1"/>
    <property type="molecule type" value="Genomic_DNA"/>
</dbReference>
<evidence type="ECO:0000313" key="1">
    <source>
        <dbReference type="EMBL" id="GGH69162.1"/>
    </source>
</evidence>
<name>A0A917IYL1_9BACT</name>
<reference evidence="1" key="1">
    <citation type="journal article" date="2014" name="Int. J. Syst. Evol. Microbiol.">
        <title>Complete genome sequence of Corynebacterium casei LMG S-19264T (=DSM 44701T), isolated from a smear-ripened cheese.</title>
        <authorList>
            <consortium name="US DOE Joint Genome Institute (JGI-PGF)"/>
            <person name="Walter F."/>
            <person name="Albersmeier A."/>
            <person name="Kalinowski J."/>
            <person name="Ruckert C."/>
        </authorList>
    </citation>
    <scope>NUCLEOTIDE SEQUENCE</scope>
    <source>
        <strain evidence="1">CGMCC 1.15290</strain>
    </source>
</reference>
<dbReference type="Proteomes" id="UP000627292">
    <property type="component" value="Unassembled WGS sequence"/>
</dbReference>
<dbReference type="AlphaFoldDB" id="A0A917IYL1"/>
<gene>
    <name evidence="1" type="ORF">GCM10011379_26200</name>
</gene>
<accession>A0A917IYL1</accession>
<evidence type="ECO:0000313" key="2">
    <source>
        <dbReference type="Proteomes" id="UP000627292"/>
    </source>
</evidence>
<keyword evidence="2" id="KW-1185">Reference proteome</keyword>
<dbReference type="RefSeq" id="WP_188952908.1">
    <property type="nucleotide sequence ID" value="NZ_BMIB01000003.1"/>
</dbReference>
<protein>
    <submittedName>
        <fullName evidence="1">Uncharacterized protein</fullName>
    </submittedName>
</protein>
<organism evidence="1 2">
    <name type="scientific">Filimonas zeae</name>
    <dbReference type="NCBI Taxonomy" id="1737353"/>
    <lineage>
        <taxon>Bacteria</taxon>
        <taxon>Pseudomonadati</taxon>
        <taxon>Bacteroidota</taxon>
        <taxon>Chitinophagia</taxon>
        <taxon>Chitinophagales</taxon>
        <taxon>Chitinophagaceae</taxon>
        <taxon>Filimonas</taxon>
    </lineage>
</organism>
<comment type="caution">
    <text evidence="1">The sequence shown here is derived from an EMBL/GenBank/DDBJ whole genome shotgun (WGS) entry which is preliminary data.</text>
</comment>
<proteinExistence type="predicted"/>
<reference evidence="1" key="2">
    <citation type="submission" date="2020-09" db="EMBL/GenBank/DDBJ databases">
        <authorList>
            <person name="Sun Q."/>
            <person name="Zhou Y."/>
        </authorList>
    </citation>
    <scope>NUCLEOTIDE SEQUENCE</scope>
    <source>
        <strain evidence="1">CGMCC 1.15290</strain>
    </source>
</reference>
<sequence length="263" mass="30265">MSKFNDSKTRSREDLRKFFRNGEIPSEEHYRTLIESMINKQDDGFARDVDNGMLIASTLKTGRFMALFKNIDDFDPFFVLEKDSKEDASLRLSPAGKEGKSKPDDTCFFFHENGSMGLGKRSEDKYRLEVNGFAAMDGRTGTWKQGGVPADGRWHAIAQDLDNCQVFEVVARTGKTNTGRFAVMHAIAVCAYGSSRSRIRRTGAHFGFFWNRIRLRWRADKVTHKYTLEMKTSSKYEGEPQIFYHISRLWDDTSFLPADYYHA</sequence>